<proteinExistence type="predicted"/>
<keyword evidence="2" id="KW-1185">Reference proteome</keyword>
<dbReference type="Proteomes" id="UP001346869">
    <property type="component" value="Unassembled WGS sequence"/>
</dbReference>
<sequence length="72" mass="7573">MLLSNWTSPCIMEGAEGELMVVWRMGGTMRVGSVVVLGGGGRPGDDVGSVVRARASILAEVELETLNLQQKG</sequence>
<comment type="caution">
    <text evidence="1">The sequence shown here is derived from an EMBL/GenBank/DDBJ whole genome shotgun (WGS) entry which is preliminary data.</text>
</comment>
<organism evidence="1 2">
    <name type="scientific">Eleginops maclovinus</name>
    <name type="common">Patagonian blennie</name>
    <name type="synonym">Eleginus maclovinus</name>
    <dbReference type="NCBI Taxonomy" id="56733"/>
    <lineage>
        <taxon>Eukaryota</taxon>
        <taxon>Metazoa</taxon>
        <taxon>Chordata</taxon>
        <taxon>Craniata</taxon>
        <taxon>Vertebrata</taxon>
        <taxon>Euteleostomi</taxon>
        <taxon>Actinopterygii</taxon>
        <taxon>Neopterygii</taxon>
        <taxon>Teleostei</taxon>
        <taxon>Neoteleostei</taxon>
        <taxon>Acanthomorphata</taxon>
        <taxon>Eupercaria</taxon>
        <taxon>Perciformes</taxon>
        <taxon>Notothenioidei</taxon>
        <taxon>Eleginopidae</taxon>
        <taxon>Eleginops</taxon>
    </lineage>
</organism>
<name>A0AAN8AC98_ELEMC</name>
<reference evidence="1 2" key="2">
    <citation type="journal article" date="2023" name="Mol. Biol. Evol.">
        <title>Genomics of Secondarily Temperate Adaptation in the Only Non-Antarctic Icefish.</title>
        <authorList>
            <person name="Rivera-Colon A.G."/>
            <person name="Rayamajhi N."/>
            <person name="Minhas B.F."/>
            <person name="Madrigal G."/>
            <person name="Bilyk K.T."/>
            <person name="Yoon V."/>
            <person name="Hune M."/>
            <person name="Gregory S."/>
            <person name="Cheng C.H.C."/>
            <person name="Catchen J.M."/>
        </authorList>
    </citation>
    <scope>NUCLEOTIDE SEQUENCE [LARGE SCALE GENOMIC DNA]</scope>
    <source>
        <strain evidence="1">JMC-PN-2008</strain>
    </source>
</reference>
<accession>A0AAN8AC98</accession>
<dbReference type="AlphaFoldDB" id="A0AAN8AC98"/>
<dbReference type="EMBL" id="JAUZQC010000023">
    <property type="protein sequence ID" value="KAK5849998.1"/>
    <property type="molecule type" value="Genomic_DNA"/>
</dbReference>
<evidence type="ECO:0000313" key="1">
    <source>
        <dbReference type="EMBL" id="KAK5849998.1"/>
    </source>
</evidence>
<evidence type="ECO:0000313" key="2">
    <source>
        <dbReference type="Proteomes" id="UP001346869"/>
    </source>
</evidence>
<gene>
    <name evidence="1" type="ORF">PBY51_014287</name>
</gene>
<reference evidence="1 2" key="1">
    <citation type="journal article" date="2023" name="Genes (Basel)">
        <title>Chromosome-Level Genome Assembly and Circadian Gene Repertoire of the Patagonia Blennie Eleginops maclovinus-The Closest Ancestral Proxy of Antarctic Cryonotothenioids.</title>
        <authorList>
            <person name="Cheng C.C."/>
            <person name="Rivera-Colon A.G."/>
            <person name="Minhas B.F."/>
            <person name="Wilson L."/>
            <person name="Rayamajhi N."/>
            <person name="Vargas-Chacoff L."/>
            <person name="Catchen J.M."/>
        </authorList>
    </citation>
    <scope>NUCLEOTIDE SEQUENCE [LARGE SCALE GENOMIC DNA]</scope>
    <source>
        <strain evidence="1">JMC-PN-2008</strain>
    </source>
</reference>
<protein>
    <submittedName>
        <fullName evidence="1">Uncharacterized protein</fullName>
    </submittedName>
</protein>